<reference evidence="2" key="2">
    <citation type="submission" date="2022-01" db="EMBL/GenBank/DDBJ databases">
        <authorList>
            <person name="Yamashiro T."/>
            <person name="Shiraishi A."/>
            <person name="Satake H."/>
            <person name="Nakayama K."/>
        </authorList>
    </citation>
    <scope>NUCLEOTIDE SEQUENCE</scope>
</reference>
<evidence type="ECO:0000313" key="3">
    <source>
        <dbReference type="Proteomes" id="UP001151760"/>
    </source>
</evidence>
<accession>A0ABQ5FUT3</accession>
<feature type="region of interest" description="Disordered" evidence="1">
    <location>
        <begin position="42"/>
        <end position="93"/>
    </location>
</feature>
<protein>
    <submittedName>
        <fullName evidence="2">Uncharacterized protein</fullName>
    </submittedName>
</protein>
<sequence length="232" mass="25957">MQFLMGLDDSYMQIRSSILSRENLPDVRSAYVIISSEESHRVASGRISETSQRTHTSALTDNVPNKRNFQSSQTSNNFPRPSNTVRPNDNGNRRTARGSNLVCEHCAFNGHIIDRCFNINGYPDDFCNKKAGQNFNAKNVFNNVVGSSSSTGFSDEQLLTLISLIKETSVNGKGIVLRADRQFGGLYYFDGNQGLPPFVKVMALYIRLFVVIPLKNGIVERKHRHLLNVALL</sequence>
<keyword evidence="3" id="KW-1185">Reference proteome</keyword>
<gene>
    <name evidence="2" type="ORF">Tco_1018088</name>
</gene>
<dbReference type="Proteomes" id="UP001151760">
    <property type="component" value="Unassembled WGS sequence"/>
</dbReference>
<dbReference type="PANTHER" id="PTHR34222">
    <property type="entry name" value="GAG_PRE-INTEGRS DOMAIN-CONTAINING PROTEIN"/>
    <property type="match status" value="1"/>
</dbReference>
<proteinExistence type="predicted"/>
<organism evidence="2 3">
    <name type="scientific">Tanacetum coccineum</name>
    <dbReference type="NCBI Taxonomy" id="301880"/>
    <lineage>
        <taxon>Eukaryota</taxon>
        <taxon>Viridiplantae</taxon>
        <taxon>Streptophyta</taxon>
        <taxon>Embryophyta</taxon>
        <taxon>Tracheophyta</taxon>
        <taxon>Spermatophyta</taxon>
        <taxon>Magnoliopsida</taxon>
        <taxon>eudicotyledons</taxon>
        <taxon>Gunneridae</taxon>
        <taxon>Pentapetalae</taxon>
        <taxon>asterids</taxon>
        <taxon>campanulids</taxon>
        <taxon>Asterales</taxon>
        <taxon>Asteraceae</taxon>
        <taxon>Asteroideae</taxon>
        <taxon>Anthemideae</taxon>
        <taxon>Anthemidinae</taxon>
        <taxon>Tanacetum</taxon>
    </lineage>
</organism>
<dbReference type="EMBL" id="BQNB010017729">
    <property type="protein sequence ID" value="GJT66608.1"/>
    <property type="molecule type" value="Genomic_DNA"/>
</dbReference>
<reference evidence="2" key="1">
    <citation type="journal article" date="2022" name="Int. J. Mol. Sci.">
        <title>Draft Genome of Tanacetum Coccineum: Genomic Comparison of Closely Related Tanacetum-Family Plants.</title>
        <authorList>
            <person name="Yamashiro T."/>
            <person name="Shiraishi A."/>
            <person name="Nakayama K."/>
            <person name="Satake H."/>
        </authorList>
    </citation>
    <scope>NUCLEOTIDE SEQUENCE</scope>
</reference>
<evidence type="ECO:0000256" key="1">
    <source>
        <dbReference type="SAM" id="MobiDB-lite"/>
    </source>
</evidence>
<dbReference type="PANTHER" id="PTHR34222:SF99">
    <property type="entry name" value="PROTEIN, PUTATIVE-RELATED"/>
    <property type="match status" value="1"/>
</dbReference>
<comment type="caution">
    <text evidence="2">The sequence shown here is derived from an EMBL/GenBank/DDBJ whole genome shotgun (WGS) entry which is preliminary data.</text>
</comment>
<evidence type="ECO:0000313" key="2">
    <source>
        <dbReference type="EMBL" id="GJT66608.1"/>
    </source>
</evidence>
<name>A0ABQ5FUT3_9ASTR</name>
<feature type="compositionally biased region" description="Polar residues" evidence="1">
    <location>
        <begin position="47"/>
        <end position="90"/>
    </location>
</feature>